<accession>A0A9J6GW79</accession>
<dbReference type="Proteomes" id="UP000821853">
    <property type="component" value="Chromosome 8"/>
</dbReference>
<reference evidence="1 2" key="1">
    <citation type="journal article" date="2020" name="Cell">
        <title>Large-Scale Comparative Analyses of Tick Genomes Elucidate Their Genetic Diversity and Vector Capacities.</title>
        <authorList>
            <consortium name="Tick Genome and Microbiome Consortium (TIGMIC)"/>
            <person name="Jia N."/>
            <person name="Wang J."/>
            <person name="Shi W."/>
            <person name="Du L."/>
            <person name="Sun Y."/>
            <person name="Zhan W."/>
            <person name="Jiang J.F."/>
            <person name="Wang Q."/>
            <person name="Zhang B."/>
            <person name="Ji P."/>
            <person name="Bell-Sakyi L."/>
            <person name="Cui X.M."/>
            <person name="Yuan T.T."/>
            <person name="Jiang B.G."/>
            <person name="Yang W.F."/>
            <person name="Lam T.T."/>
            <person name="Chang Q.C."/>
            <person name="Ding S.J."/>
            <person name="Wang X.J."/>
            <person name="Zhu J.G."/>
            <person name="Ruan X.D."/>
            <person name="Zhao L."/>
            <person name="Wei J.T."/>
            <person name="Ye R.Z."/>
            <person name="Que T.C."/>
            <person name="Du C.H."/>
            <person name="Zhou Y.H."/>
            <person name="Cheng J.X."/>
            <person name="Dai P.F."/>
            <person name="Guo W.B."/>
            <person name="Han X.H."/>
            <person name="Huang E.J."/>
            <person name="Li L.F."/>
            <person name="Wei W."/>
            <person name="Gao Y.C."/>
            <person name="Liu J.Z."/>
            <person name="Shao H.Z."/>
            <person name="Wang X."/>
            <person name="Wang C.C."/>
            <person name="Yang T.C."/>
            <person name="Huo Q.B."/>
            <person name="Li W."/>
            <person name="Chen H.Y."/>
            <person name="Chen S.E."/>
            <person name="Zhou L.G."/>
            <person name="Ni X.B."/>
            <person name="Tian J.H."/>
            <person name="Sheng Y."/>
            <person name="Liu T."/>
            <person name="Pan Y.S."/>
            <person name="Xia L.Y."/>
            <person name="Li J."/>
            <person name="Zhao F."/>
            <person name="Cao W.C."/>
        </authorList>
    </citation>
    <scope>NUCLEOTIDE SEQUENCE [LARGE SCALE GENOMIC DNA]</scope>
    <source>
        <strain evidence="1">HaeL-2018</strain>
    </source>
</reference>
<dbReference type="VEuPathDB" id="VectorBase:HLOH_047747"/>
<keyword evidence="2" id="KW-1185">Reference proteome</keyword>
<evidence type="ECO:0000313" key="1">
    <source>
        <dbReference type="EMBL" id="KAH9379733.1"/>
    </source>
</evidence>
<sequence length="92" mass="10988">MLTYKIFIHHLNRTEIICEELLRLQTLSKVSLLRILGLLIQQNQSTAFFIQQLGWDVDQNIALLRRVANRHHGLDEKERLHLVHFFFISRLL</sequence>
<dbReference type="AlphaFoldDB" id="A0A9J6GW79"/>
<evidence type="ECO:0000313" key="2">
    <source>
        <dbReference type="Proteomes" id="UP000821853"/>
    </source>
</evidence>
<dbReference type="EMBL" id="JABSTR010000010">
    <property type="protein sequence ID" value="KAH9379733.1"/>
    <property type="molecule type" value="Genomic_DNA"/>
</dbReference>
<gene>
    <name evidence="1" type="ORF">HPB48_019786</name>
</gene>
<comment type="caution">
    <text evidence="1">The sequence shown here is derived from an EMBL/GenBank/DDBJ whole genome shotgun (WGS) entry which is preliminary data.</text>
</comment>
<organism evidence="1 2">
    <name type="scientific">Haemaphysalis longicornis</name>
    <name type="common">Bush tick</name>
    <dbReference type="NCBI Taxonomy" id="44386"/>
    <lineage>
        <taxon>Eukaryota</taxon>
        <taxon>Metazoa</taxon>
        <taxon>Ecdysozoa</taxon>
        <taxon>Arthropoda</taxon>
        <taxon>Chelicerata</taxon>
        <taxon>Arachnida</taxon>
        <taxon>Acari</taxon>
        <taxon>Parasitiformes</taxon>
        <taxon>Ixodida</taxon>
        <taxon>Ixodoidea</taxon>
        <taxon>Ixodidae</taxon>
        <taxon>Haemaphysalinae</taxon>
        <taxon>Haemaphysalis</taxon>
    </lineage>
</organism>
<protein>
    <submittedName>
        <fullName evidence="1">Uncharacterized protein</fullName>
    </submittedName>
</protein>
<name>A0A9J6GW79_HAELO</name>
<proteinExistence type="predicted"/>